<dbReference type="AlphaFoldDB" id="A0A6J7ZSV6"/>
<evidence type="ECO:0000313" key="1">
    <source>
        <dbReference type="EMBL" id="CAC5345476.1"/>
    </source>
</evidence>
<proteinExistence type="predicted"/>
<reference evidence="1" key="1">
    <citation type="submission" date="2020-05" db="EMBL/GenBank/DDBJ databases">
        <authorList>
            <consortium name="Genoscope - CEA"/>
            <person name="William W."/>
        </authorList>
    </citation>
    <scope>NUCLEOTIDE SEQUENCE [LARGE SCALE GENOMIC DNA]</scope>
    <source>
        <strain evidence="1">PCC 7821</strain>
    </source>
</reference>
<name>A0A6J7ZSV6_PLARU</name>
<keyword evidence="2" id="KW-1185">Reference proteome</keyword>
<evidence type="ECO:0000313" key="2">
    <source>
        <dbReference type="Proteomes" id="UP000196521"/>
    </source>
</evidence>
<gene>
    <name evidence="1" type="ORF">PLAN_70053</name>
</gene>
<protein>
    <submittedName>
        <fullName evidence="1">Uncharacterized protein</fullName>
    </submittedName>
</protein>
<sequence>MDSLFNLADVRPRLPEGSENTGIGYNLNQPITVNCQVIPDFVAILNANNLFFGYRGC</sequence>
<accession>A0A6J7ZSV6</accession>
<comment type="caution">
    <text evidence="1">The sequence shown here is derived from an EMBL/GenBank/DDBJ whole genome shotgun (WGS) entry which is preliminary data.</text>
</comment>
<organism evidence="1 2">
    <name type="scientific">Planktothrix rubescens CCAP 1459/22</name>
    <dbReference type="NCBI Taxonomy" id="329571"/>
    <lineage>
        <taxon>Bacteria</taxon>
        <taxon>Bacillati</taxon>
        <taxon>Cyanobacteriota</taxon>
        <taxon>Cyanophyceae</taxon>
        <taxon>Oscillatoriophycideae</taxon>
        <taxon>Oscillatoriales</taxon>
        <taxon>Microcoleaceae</taxon>
        <taxon>Planktothrix</taxon>
    </lineage>
</organism>
<dbReference type="Proteomes" id="UP000196521">
    <property type="component" value="Unassembled WGS sequence"/>
</dbReference>
<dbReference type="EMBL" id="CZCZ02000017">
    <property type="protein sequence ID" value="CAC5345476.1"/>
    <property type="molecule type" value="Genomic_DNA"/>
</dbReference>